<comment type="caution">
    <text evidence="2">The sequence shown here is derived from an EMBL/GenBank/DDBJ whole genome shotgun (WGS) entry which is preliminary data.</text>
</comment>
<protein>
    <submittedName>
        <fullName evidence="2">Uncharacterized protein</fullName>
    </submittedName>
</protein>
<dbReference type="GeneID" id="38117409"/>
<accession>A0A3D8RK00</accession>
<dbReference type="AlphaFoldDB" id="A0A3D8RK00"/>
<dbReference type="EMBL" id="PVWQ01000008">
    <property type="protein sequence ID" value="RDW74377.1"/>
    <property type="molecule type" value="Genomic_DNA"/>
</dbReference>
<dbReference type="Proteomes" id="UP000256690">
    <property type="component" value="Unassembled WGS sequence"/>
</dbReference>
<evidence type="ECO:0000256" key="1">
    <source>
        <dbReference type="SAM" id="MobiDB-lite"/>
    </source>
</evidence>
<dbReference type="RefSeq" id="XP_026602145.1">
    <property type="nucleotide sequence ID" value="XM_026749055.1"/>
</dbReference>
<keyword evidence="3" id="KW-1185">Reference proteome</keyword>
<sequence length="238" mass="26127">MLAKTLRPLCGTSGLKAPSLAARANDCTIAIPVPRHHARLKSSSSESREKRESTESAEPKQDTEVEMTPAQMKIFEYFRHLTADAQEREIENVAPPISFARFRGGTGDGGKVSHRRRPWQLRRALDAAGPPVPRPDCRFGITVTEDVTEDVKEDVVGKSIDNLERISAKPPNRTKLERKIRASNPALPKSPVPRPIIPTEKCDAAQARATGRYQVLAADGPRLPVVLVNKRGSSKDGD</sequence>
<feature type="compositionally biased region" description="Basic and acidic residues" evidence="1">
    <location>
        <begin position="46"/>
        <end position="63"/>
    </location>
</feature>
<reference evidence="2 3" key="1">
    <citation type="journal article" date="2018" name="IMA Fungus">
        <title>IMA Genome-F 9: Draft genome sequence of Annulohypoxylon stygium, Aspergillus mulundensis, Berkeleyomyces basicola (syn. Thielaviopsis basicola), Ceratocystis smalleyi, two Cercospora beticola strains, Coleophoma cylindrospora, Fusarium fracticaudum, Phialophora cf. hyalina, and Morchella septimelata.</title>
        <authorList>
            <person name="Wingfield B.D."/>
            <person name="Bills G.F."/>
            <person name="Dong Y."/>
            <person name="Huang W."/>
            <person name="Nel W.J."/>
            <person name="Swalarsk-Parry B.S."/>
            <person name="Vaghefi N."/>
            <person name="Wilken P.M."/>
            <person name="An Z."/>
            <person name="de Beer Z.W."/>
            <person name="De Vos L."/>
            <person name="Chen L."/>
            <person name="Duong T.A."/>
            <person name="Gao Y."/>
            <person name="Hammerbacher A."/>
            <person name="Kikkert J.R."/>
            <person name="Li Y."/>
            <person name="Li H."/>
            <person name="Li K."/>
            <person name="Li Q."/>
            <person name="Liu X."/>
            <person name="Ma X."/>
            <person name="Naidoo K."/>
            <person name="Pethybridge S.J."/>
            <person name="Sun J."/>
            <person name="Steenkamp E.T."/>
            <person name="van der Nest M.A."/>
            <person name="van Wyk S."/>
            <person name="Wingfield M.J."/>
            <person name="Xiong C."/>
            <person name="Yue Q."/>
            <person name="Zhang X."/>
        </authorList>
    </citation>
    <scope>NUCLEOTIDE SEQUENCE [LARGE SCALE GENOMIC DNA]</scope>
    <source>
        <strain evidence="2 3">DSM 5745</strain>
    </source>
</reference>
<evidence type="ECO:0000313" key="3">
    <source>
        <dbReference type="Proteomes" id="UP000256690"/>
    </source>
</evidence>
<proteinExistence type="predicted"/>
<name>A0A3D8RK00_9EURO</name>
<gene>
    <name evidence="2" type="ORF">DSM5745_07039</name>
</gene>
<evidence type="ECO:0000313" key="2">
    <source>
        <dbReference type="EMBL" id="RDW74377.1"/>
    </source>
</evidence>
<organism evidence="2 3">
    <name type="scientific">Aspergillus mulundensis</name>
    <dbReference type="NCBI Taxonomy" id="1810919"/>
    <lineage>
        <taxon>Eukaryota</taxon>
        <taxon>Fungi</taxon>
        <taxon>Dikarya</taxon>
        <taxon>Ascomycota</taxon>
        <taxon>Pezizomycotina</taxon>
        <taxon>Eurotiomycetes</taxon>
        <taxon>Eurotiomycetidae</taxon>
        <taxon>Eurotiales</taxon>
        <taxon>Aspergillaceae</taxon>
        <taxon>Aspergillus</taxon>
        <taxon>Aspergillus subgen. Nidulantes</taxon>
    </lineage>
</organism>
<feature type="region of interest" description="Disordered" evidence="1">
    <location>
        <begin position="35"/>
        <end position="65"/>
    </location>
</feature>